<name>C3X5T9_9BURK</name>
<feature type="transmembrane region" description="Helical" evidence="1">
    <location>
        <begin position="66"/>
        <end position="88"/>
    </location>
</feature>
<comment type="caution">
    <text evidence="2">The sequence shown here is derived from an EMBL/GenBank/DDBJ whole genome shotgun (WGS) entry which is preliminary data.</text>
</comment>
<evidence type="ECO:0000256" key="1">
    <source>
        <dbReference type="SAM" id="Phobius"/>
    </source>
</evidence>
<feature type="transmembrane region" description="Helical" evidence="1">
    <location>
        <begin position="146"/>
        <end position="165"/>
    </location>
</feature>
<dbReference type="HOGENOM" id="CLU_1601059_0_0_4"/>
<evidence type="ECO:0000313" key="2">
    <source>
        <dbReference type="EMBL" id="EEO28575.2"/>
    </source>
</evidence>
<dbReference type="AlphaFoldDB" id="C3X5T9"/>
<organism evidence="2 3">
    <name type="scientific">Oxalobacter paraformigenes</name>
    <dbReference type="NCBI Taxonomy" id="556268"/>
    <lineage>
        <taxon>Bacteria</taxon>
        <taxon>Pseudomonadati</taxon>
        <taxon>Pseudomonadota</taxon>
        <taxon>Betaproteobacteria</taxon>
        <taxon>Burkholderiales</taxon>
        <taxon>Oxalobacteraceae</taxon>
        <taxon>Oxalobacter</taxon>
    </lineage>
</organism>
<evidence type="ECO:0000313" key="3">
    <source>
        <dbReference type="Proteomes" id="UP000003973"/>
    </source>
</evidence>
<reference evidence="2" key="1">
    <citation type="submission" date="2011-10" db="EMBL/GenBank/DDBJ databases">
        <title>The Genome Sequence of Oxalobacter formigenes HOxBLS.</title>
        <authorList>
            <consortium name="The Broad Institute Genome Sequencing Platform"/>
            <person name="Earl A."/>
            <person name="Ward D."/>
            <person name="Feldgarden M."/>
            <person name="Gevers D."/>
            <person name="Allison M.J."/>
            <person name="Humphrey S."/>
            <person name="Young S.K."/>
            <person name="Zeng Q."/>
            <person name="Gargeya S."/>
            <person name="Fitzgerald M."/>
            <person name="Haas B."/>
            <person name="Abouelleil A."/>
            <person name="Alvarado L."/>
            <person name="Arachchi H.M."/>
            <person name="Berlin A."/>
            <person name="Brown A."/>
            <person name="Chapman S.B."/>
            <person name="Chen Z."/>
            <person name="Dunbar C."/>
            <person name="Freedman E."/>
            <person name="Gearin G."/>
            <person name="Goldberg J."/>
            <person name="Griggs A."/>
            <person name="Gujja S."/>
            <person name="Heiman D."/>
            <person name="Howarth C."/>
            <person name="Larson L."/>
            <person name="Lui A."/>
            <person name="MacDonald P.J.P."/>
            <person name="Montmayeur A."/>
            <person name="Murphy C."/>
            <person name="Neiman D."/>
            <person name="Pearson M."/>
            <person name="Priest M."/>
            <person name="Roberts A."/>
            <person name="Saif S."/>
            <person name="Shea T."/>
            <person name="Shenoy N."/>
            <person name="Sisk P."/>
            <person name="Stolte C."/>
            <person name="Sykes S."/>
            <person name="Wortman J."/>
            <person name="Nusbaum C."/>
            <person name="Birren B."/>
        </authorList>
    </citation>
    <scope>NUCLEOTIDE SEQUENCE [LARGE SCALE GENOMIC DNA]</scope>
    <source>
        <strain evidence="2">HOxBLS</strain>
    </source>
</reference>
<dbReference type="EMBL" id="ACDP02000001">
    <property type="protein sequence ID" value="EEO28575.2"/>
    <property type="molecule type" value="Genomic_DNA"/>
</dbReference>
<keyword evidence="1" id="KW-1133">Transmembrane helix</keyword>
<sequence length="166" mass="19627">MAKQAQERVCLDCGESFKGNPRARYCPKCREFRREGIRYQEAKTRGPGPIKRLVARIEPIKKYLSFWRLVILNVVFLLIGFSCVWYLHSLPFSIETQQKIEAFAPSNLALTVLLVWGSAMRLFYWYKENRSADNPTYWRDNYWKQLAAWLAGIVFTEFWAMIFLVL</sequence>
<protein>
    <submittedName>
        <fullName evidence="2">Uncharacterized protein</fullName>
    </submittedName>
</protein>
<dbReference type="Proteomes" id="UP000003973">
    <property type="component" value="Unassembled WGS sequence"/>
</dbReference>
<feature type="transmembrane region" description="Helical" evidence="1">
    <location>
        <begin position="108"/>
        <end position="126"/>
    </location>
</feature>
<keyword evidence="1" id="KW-0812">Transmembrane</keyword>
<keyword evidence="3" id="KW-1185">Reference proteome</keyword>
<proteinExistence type="predicted"/>
<gene>
    <name evidence="2" type="ORF">OFAG_01728</name>
</gene>
<keyword evidence="1" id="KW-0472">Membrane</keyword>
<dbReference type="RefSeq" id="WP_020994668.1">
    <property type="nucleotide sequence ID" value="NZ_CABMNL010000001.1"/>
</dbReference>
<accession>C3X5T9</accession>